<dbReference type="Proteomes" id="UP000002301">
    <property type="component" value="Chromosome 1"/>
</dbReference>
<dbReference type="KEGG" id="oan:Oant_2570"/>
<dbReference type="eggNOG" id="ENOG5031BUB">
    <property type="taxonomic scope" value="Bacteria"/>
</dbReference>
<dbReference type="AlphaFoldDB" id="A6X229"/>
<dbReference type="HOGENOM" id="CLU_2618525_0_0_5"/>
<organism evidence="2 3">
    <name type="scientific">Brucella anthropi (strain ATCC 49188 / DSM 6882 / CCUG 24695 / JCM 21032 / LMG 3331 / NBRC 15819 / NCTC 12168 / Alc 37)</name>
    <name type="common">Ochrobactrum anthropi</name>
    <dbReference type="NCBI Taxonomy" id="439375"/>
    <lineage>
        <taxon>Bacteria</taxon>
        <taxon>Pseudomonadati</taxon>
        <taxon>Pseudomonadota</taxon>
        <taxon>Alphaproteobacteria</taxon>
        <taxon>Hyphomicrobiales</taxon>
        <taxon>Brucellaceae</taxon>
        <taxon>Brucella/Ochrobactrum group</taxon>
        <taxon>Brucella</taxon>
    </lineage>
</organism>
<name>A6X229_BRUA4</name>
<keyword evidence="1" id="KW-0812">Transmembrane</keyword>
<evidence type="ECO:0000256" key="1">
    <source>
        <dbReference type="SAM" id="Phobius"/>
    </source>
</evidence>
<dbReference type="EMBL" id="CP000758">
    <property type="protein sequence ID" value="ABS15283.1"/>
    <property type="molecule type" value="Genomic_DNA"/>
</dbReference>
<reference evidence="2 3" key="1">
    <citation type="journal article" date="2011" name="J. Bacteriol.">
        <title>Genome of Ochrobactrum anthropi ATCC 49188 T, a versatile opportunistic pathogen and symbiont of several eukaryotic hosts.</title>
        <authorList>
            <person name="Chain P.S."/>
            <person name="Lang D.M."/>
            <person name="Comerci D.J."/>
            <person name="Malfatti S.A."/>
            <person name="Vergez L.M."/>
            <person name="Shin M."/>
            <person name="Ugalde R.A."/>
            <person name="Garcia E."/>
            <person name="Tolmasky M.E."/>
        </authorList>
    </citation>
    <scope>NUCLEOTIDE SEQUENCE [LARGE SCALE GENOMIC DNA]</scope>
    <source>
        <strain evidence="3">ATCC 49188 / DSM 6882 / CCUG 24695 / JCM 21032 / LMG 3331 / NBRC 15819 / NCTC 12168 / Alc 37</strain>
    </source>
</reference>
<gene>
    <name evidence="2" type="ordered locus">Oant_2570</name>
</gene>
<accession>A6X229</accession>
<sequence length="78" mass="8504">MAHFCGHHVLRNQITRANVPTSPSTSWRLNVNRNGLYLIIGALIVVAAGLAVYVYREETKPAGIEMKIGEGGVSIQEN</sequence>
<keyword evidence="3" id="KW-1185">Reference proteome</keyword>
<keyword evidence="1" id="KW-0472">Membrane</keyword>
<evidence type="ECO:0000313" key="2">
    <source>
        <dbReference type="EMBL" id="ABS15283.1"/>
    </source>
</evidence>
<keyword evidence="1" id="KW-1133">Transmembrane helix</keyword>
<proteinExistence type="predicted"/>
<feature type="transmembrane region" description="Helical" evidence="1">
    <location>
        <begin position="35"/>
        <end position="55"/>
    </location>
</feature>
<protein>
    <submittedName>
        <fullName evidence="2">Uncharacterized protein</fullName>
    </submittedName>
</protein>
<evidence type="ECO:0000313" key="3">
    <source>
        <dbReference type="Proteomes" id="UP000002301"/>
    </source>
</evidence>